<evidence type="ECO:0000256" key="1">
    <source>
        <dbReference type="ARBA" id="ARBA00000903"/>
    </source>
</evidence>
<dbReference type="AlphaFoldDB" id="A0A2G8KZU2"/>
<keyword evidence="5" id="KW-0963">Cytoplasm</keyword>
<evidence type="ECO:0000256" key="2">
    <source>
        <dbReference type="ARBA" id="ARBA00004496"/>
    </source>
</evidence>
<dbReference type="GO" id="GO:0005737">
    <property type="term" value="C:cytoplasm"/>
    <property type="evidence" value="ECO:0007669"/>
    <property type="project" value="UniProtKB-SubCell"/>
</dbReference>
<evidence type="ECO:0000313" key="10">
    <source>
        <dbReference type="Proteomes" id="UP000230750"/>
    </source>
</evidence>
<evidence type="ECO:0000256" key="3">
    <source>
        <dbReference type="ARBA" id="ARBA00008145"/>
    </source>
</evidence>
<dbReference type="FunFam" id="3.40.50.150:FF:000101">
    <property type="entry name" value="Thiopurine S-methyltransferase"/>
    <property type="match status" value="1"/>
</dbReference>
<protein>
    <recommendedName>
        <fullName evidence="4">thiopurine S-methyltransferase</fullName>
        <ecNumber evidence="4">2.1.1.67</ecNumber>
    </recommendedName>
</protein>
<dbReference type="GO" id="GO:0008119">
    <property type="term" value="F:thiopurine S-methyltransferase activity"/>
    <property type="evidence" value="ECO:0007669"/>
    <property type="project" value="UniProtKB-EC"/>
</dbReference>
<keyword evidence="10" id="KW-1185">Reference proteome</keyword>
<evidence type="ECO:0000256" key="4">
    <source>
        <dbReference type="ARBA" id="ARBA00011905"/>
    </source>
</evidence>
<evidence type="ECO:0000256" key="6">
    <source>
        <dbReference type="ARBA" id="ARBA00022603"/>
    </source>
</evidence>
<evidence type="ECO:0000256" key="5">
    <source>
        <dbReference type="ARBA" id="ARBA00022490"/>
    </source>
</evidence>
<dbReference type="OrthoDB" id="276151at2759"/>
<proteinExistence type="inferred from homology"/>
<accession>A0A2G8KZU2</accession>
<gene>
    <name evidence="9" type="ORF">BSL78_09660</name>
</gene>
<dbReference type="EC" id="2.1.1.67" evidence="4"/>
<evidence type="ECO:0000256" key="7">
    <source>
        <dbReference type="ARBA" id="ARBA00022679"/>
    </source>
</evidence>
<dbReference type="EMBL" id="MRZV01000287">
    <property type="protein sequence ID" value="PIK53430.1"/>
    <property type="molecule type" value="Genomic_DNA"/>
</dbReference>
<reference evidence="9 10" key="1">
    <citation type="journal article" date="2017" name="PLoS Biol.">
        <title>The sea cucumber genome provides insights into morphological evolution and visceral regeneration.</title>
        <authorList>
            <person name="Zhang X."/>
            <person name="Sun L."/>
            <person name="Yuan J."/>
            <person name="Sun Y."/>
            <person name="Gao Y."/>
            <person name="Zhang L."/>
            <person name="Li S."/>
            <person name="Dai H."/>
            <person name="Hamel J.F."/>
            <person name="Liu C."/>
            <person name="Yu Y."/>
            <person name="Liu S."/>
            <person name="Lin W."/>
            <person name="Guo K."/>
            <person name="Jin S."/>
            <person name="Xu P."/>
            <person name="Storey K.B."/>
            <person name="Huan P."/>
            <person name="Zhang T."/>
            <person name="Zhou Y."/>
            <person name="Zhang J."/>
            <person name="Lin C."/>
            <person name="Li X."/>
            <person name="Xing L."/>
            <person name="Huo D."/>
            <person name="Sun M."/>
            <person name="Wang L."/>
            <person name="Mercier A."/>
            <person name="Li F."/>
            <person name="Yang H."/>
            <person name="Xiang J."/>
        </authorList>
    </citation>
    <scope>NUCLEOTIDE SEQUENCE [LARGE SCALE GENOMIC DNA]</scope>
    <source>
        <strain evidence="9">Shaxun</strain>
        <tissue evidence="9">Muscle</tissue>
    </source>
</reference>
<name>A0A2G8KZU2_STIJA</name>
<sequence length="143" mass="16323">MFGWCRVIKEFHSWLCDGKTNQRIFLPLCGKSLDMMWLAEQGHQVVGLDCVDQAAKEFFEENKIQYTVNDIQGIEGGKLFKSADGKIEFYVCDFFKISSDIMGQCDAIWDIGGLFAITGYDQKDKYVDHLKPLLKSGVESCWT</sequence>
<keyword evidence="8" id="KW-0949">S-adenosyl-L-methionine</keyword>
<comment type="subcellular location">
    <subcellularLocation>
        <location evidence="2">Cytoplasm</location>
    </subcellularLocation>
</comment>
<comment type="catalytic activity">
    <reaction evidence="1">
        <text>S-adenosyl-L-methionine + a thiopurine = S-adenosyl-L-homocysteine + a thiopurine S-methylether.</text>
        <dbReference type="EC" id="2.1.1.67"/>
    </reaction>
</comment>
<dbReference type="InterPro" id="IPR029063">
    <property type="entry name" value="SAM-dependent_MTases_sf"/>
</dbReference>
<dbReference type="Proteomes" id="UP000230750">
    <property type="component" value="Unassembled WGS sequence"/>
</dbReference>
<evidence type="ECO:0000256" key="8">
    <source>
        <dbReference type="ARBA" id="ARBA00022691"/>
    </source>
</evidence>
<comment type="caution">
    <text evidence="9">The sequence shown here is derived from an EMBL/GenBank/DDBJ whole genome shotgun (WGS) entry which is preliminary data.</text>
</comment>
<dbReference type="InterPro" id="IPR008854">
    <property type="entry name" value="TPMT"/>
</dbReference>
<keyword evidence="6 9" id="KW-0489">Methyltransferase</keyword>
<comment type="similarity">
    <text evidence="3">Belongs to the class I-like SAM-binding methyltransferase superfamily. TPMT family.</text>
</comment>
<dbReference type="SUPFAM" id="SSF53335">
    <property type="entry name" value="S-adenosyl-L-methionine-dependent methyltransferases"/>
    <property type="match status" value="1"/>
</dbReference>
<dbReference type="PROSITE" id="PS51585">
    <property type="entry name" value="SAM_MT_TPMT"/>
    <property type="match status" value="1"/>
</dbReference>
<dbReference type="GO" id="GO:0032259">
    <property type="term" value="P:methylation"/>
    <property type="evidence" value="ECO:0007669"/>
    <property type="project" value="UniProtKB-KW"/>
</dbReference>
<organism evidence="9 10">
    <name type="scientific">Stichopus japonicus</name>
    <name type="common">Sea cucumber</name>
    <dbReference type="NCBI Taxonomy" id="307972"/>
    <lineage>
        <taxon>Eukaryota</taxon>
        <taxon>Metazoa</taxon>
        <taxon>Echinodermata</taxon>
        <taxon>Eleutherozoa</taxon>
        <taxon>Echinozoa</taxon>
        <taxon>Holothuroidea</taxon>
        <taxon>Aspidochirotacea</taxon>
        <taxon>Aspidochirotida</taxon>
        <taxon>Stichopodidae</taxon>
        <taxon>Apostichopus</taxon>
    </lineage>
</organism>
<dbReference type="Gene3D" id="3.40.50.150">
    <property type="entry name" value="Vaccinia Virus protein VP39"/>
    <property type="match status" value="1"/>
</dbReference>
<evidence type="ECO:0000313" key="9">
    <source>
        <dbReference type="EMBL" id="PIK53430.1"/>
    </source>
</evidence>
<dbReference type="Pfam" id="PF05724">
    <property type="entry name" value="TPMT"/>
    <property type="match status" value="1"/>
</dbReference>
<dbReference type="PANTHER" id="PTHR10259">
    <property type="entry name" value="THIOPURINE S-METHYLTRANSFERASE"/>
    <property type="match status" value="1"/>
</dbReference>
<dbReference type="PANTHER" id="PTHR10259:SF11">
    <property type="entry name" value="THIOPURINE S-METHYLTRANSFERASE"/>
    <property type="match status" value="1"/>
</dbReference>
<keyword evidence="7 9" id="KW-0808">Transferase</keyword>